<accession>A0ABZ1AV51</accession>
<dbReference type="Pfam" id="PF23234">
    <property type="entry name" value="WHD_4th_Lhr"/>
    <property type="match status" value="1"/>
</dbReference>
<reference evidence="2 3" key="1">
    <citation type="submission" date="2023-12" db="EMBL/GenBank/DDBJ databases">
        <title>Blastococcus brunescens sp. nov., an actonobacterium isolated from sandstone collected in sahara desert.</title>
        <authorList>
            <person name="Gtari M."/>
            <person name="Ghodhbane F."/>
        </authorList>
    </citation>
    <scope>NUCLEOTIDE SEQUENCE [LARGE SCALE GENOMIC DNA]</scope>
    <source>
        <strain evidence="2 3">BMG 8361</strain>
    </source>
</reference>
<proteinExistence type="predicted"/>
<dbReference type="InterPro" id="IPR055367">
    <property type="entry name" value="WH4_Lhr"/>
</dbReference>
<dbReference type="EMBL" id="CP141261">
    <property type="protein sequence ID" value="WRL62458.1"/>
    <property type="molecule type" value="Genomic_DNA"/>
</dbReference>
<evidence type="ECO:0000259" key="1">
    <source>
        <dbReference type="Pfam" id="PF23234"/>
    </source>
</evidence>
<protein>
    <recommendedName>
        <fullName evidence="1">Large helicase-related protein winged-helix domain-containing protein</fullName>
    </recommendedName>
</protein>
<organism evidence="2 3">
    <name type="scientific">Blastococcus brunescens</name>
    <dbReference type="NCBI Taxonomy" id="1564165"/>
    <lineage>
        <taxon>Bacteria</taxon>
        <taxon>Bacillati</taxon>
        <taxon>Actinomycetota</taxon>
        <taxon>Actinomycetes</taxon>
        <taxon>Geodermatophilales</taxon>
        <taxon>Geodermatophilaceae</taxon>
        <taxon>Blastococcus</taxon>
    </lineage>
</organism>
<name>A0ABZ1AV51_9ACTN</name>
<gene>
    <name evidence="2" type="ORF">U6N30_20915</name>
</gene>
<evidence type="ECO:0000313" key="2">
    <source>
        <dbReference type="EMBL" id="WRL62458.1"/>
    </source>
</evidence>
<sequence>MLRAFEENGRARRGYFVETLGAAQFGTPGSIDRLRTFASPDRVPAGAVVLAATDPANVYGAALPWPDRPTAGEPEVVDVGEGTGAGRRTATGHRAGRKAGALVVLVDGELVLYVERGGKTLLSWTEEEQVLKEAATVLSGAVSAGALGRMVVQKADGASVHESTPLSAALQAAGFAATPRGLRLRS</sequence>
<feature type="domain" description="Large helicase-related protein winged-helix" evidence="1">
    <location>
        <begin position="1"/>
        <end position="41"/>
    </location>
</feature>
<evidence type="ECO:0000313" key="3">
    <source>
        <dbReference type="Proteomes" id="UP001324287"/>
    </source>
</evidence>
<dbReference type="Proteomes" id="UP001324287">
    <property type="component" value="Chromosome"/>
</dbReference>
<keyword evidence="3" id="KW-1185">Reference proteome</keyword>